<keyword evidence="4" id="KW-1185">Reference proteome</keyword>
<sequence length="274" mass="30709">MSPFNLVAQNRLLHRAESDDELITVTWFPWIKDADHNRQASQASEFHVMAVVAAARSYGIIVNSFYELEPVLTDNWNTESGPKIQEIALGLENSMVKFLWVIRSKEYSSEAASWDIEGFQERVTEREMVVKERVDQKRVLLHECVQGFVSHCGWNSVMESICAGVPILAWSMMADQQLNAKFVVEEGKGGLRVETCDGSTKGFVKSEGLEKMIKELMEGEKGKEARREAKELADLARKAVSEGGSSCATLQLLIDETTFEKNTRVLDDKSGGLK</sequence>
<evidence type="ECO:0000313" key="3">
    <source>
        <dbReference type="EMBL" id="RXH69428.1"/>
    </source>
</evidence>
<comment type="caution">
    <text evidence="3">The sequence shown here is derived from an EMBL/GenBank/DDBJ whole genome shotgun (WGS) entry which is preliminary data.</text>
</comment>
<dbReference type="Gene3D" id="3.40.50.2000">
    <property type="entry name" value="Glycogen Phosphorylase B"/>
    <property type="match status" value="1"/>
</dbReference>
<dbReference type="Pfam" id="PF00201">
    <property type="entry name" value="UDPGT"/>
    <property type="match status" value="1"/>
</dbReference>
<evidence type="ECO:0000313" key="4">
    <source>
        <dbReference type="Proteomes" id="UP000290289"/>
    </source>
</evidence>
<evidence type="ECO:0000256" key="1">
    <source>
        <dbReference type="ARBA" id="ARBA00009995"/>
    </source>
</evidence>
<dbReference type="GO" id="GO:0008194">
    <property type="term" value="F:UDP-glycosyltransferase activity"/>
    <property type="evidence" value="ECO:0007669"/>
    <property type="project" value="InterPro"/>
</dbReference>
<reference evidence="3 4" key="1">
    <citation type="submission" date="2018-10" db="EMBL/GenBank/DDBJ databases">
        <title>A high-quality apple genome assembly.</title>
        <authorList>
            <person name="Hu J."/>
        </authorList>
    </citation>
    <scope>NUCLEOTIDE SEQUENCE [LARGE SCALE GENOMIC DNA]</scope>
    <source>
        <strain evidence="4">cv. HFTH1</strain>
        <tissue evidence="3">Young leaf</tissue>
    </source>
</reference>
<dbReference type="PANTHER" id="PTHR48045">
    <property type="entry name" value="UDP-GLYCOSYLTRANSFERASE 72B1"/>
    <property type="match status" value="1"/>
</dbReference>
<dbReference type="PANTHER" id="PTHR48045:SF34">
    <property type="entry name" value="ISOFLAVONE 7-O-GLUCOSYLTRANSFERASE 1-LIKE"/>
    <property type="match status" value="1"/>
</dbReference>
<name>A0A498HD92_MALDO</name>
<dbReference type="Proteomes" id="UP000290289">
    <property type="component" value="Chromosome 17"/>
</dbReference>
<protein>
    <recommendedName>
        <fullName evidence="5">UDP-glycosyltransferases domain-containing protein</fullName>
    </recommendedName>
</protein>
<comment type="similarity">
    <text evidence="1">Belongs to the UDP-glycosyltransferase family.</text>
</comment>
<evidence type="ECO:0000256" key="2">
    <source>
        <dbReference type="ARBA" id="ARBA00022679"/>
    </source>
</evidence>
<dbReference type="CDD" id="cd03784">
    <property type="entry name" value="GT1_Gtf-like"/>
    <property type="match status" value="1"/>
</dbReference>
<dbReference type="EMBL" id="RDQH01000343">
    <property type="protein sequence ID" value="RXH69428.1"/>
    <property type="molecule type" value="Genomic_DNA"/>
</dbReference>
<accession>A0A498HD92</accession>
<gene>
    <name evidence="3" type="ORF">DVH24_037212</name>
</gene>
<proteinExistence type="inferred from homology"/>
<dbReference type="SUPFAM" id="SSF53756">
    <property type="entry name" value="UDP-Glycosyltransferase/glycogen phosphorylase"/>
    <property type="match status" value="1"/>
</dbReference>
<dbReference type="InterPro" id="IPR002213">
    <property type="entry name" value="UDP_glucos_trans"/>
</dbReference>
<dbReference type="STRING" id="3750.A0A498HD92"/>
<organism evidence="3 4">
    <name type="scientific">Malus domestica</name>
    <name type="common">Apple</name>
    <name type="synonym">Pyrus malus</name>
    <dbReference type="NCBI Taxonomy" id="3750"/>
    <lineage>
        <taxon>Eukaryota</taxon>
        <taxon>Viridiplantae</taxon>
        <taxon>Streptophyta</taxon>
        <taxon>Embryophyta</taxon>
        <taxon>Tracheophyta</taxon>
        <taxon>Spermatophyta</taxon>
        <taxon>Magnoliopsida</taxon>
        <taxon>eudicotyledons</taxon>
        <taxon>Gunneridae</taxon>
        <taxon>Pentapetalae</taxon>
        <taxon>rosids</taxon>
        <taxon>fabids</taxon>
        <taxon>Rosales</taxon>
        <taxon>Rosaceae</taxon>
        <taxon>Amygdaloideae</taxon>
        <taxon>Maleae</taxon>
        <taxon>Malus</taxon>
    </lineage>
</organism>
<dbReference type="AlphaFoldDB" id="A0A498HD92"/>
<evidence type="ECO:0008006" key="5">
    <source>
        <dbReference type="Google" id="ProtNLM"/>
    </source>
</evidence>
<keyword evidence="2" id="KW-0808">Transferase</keyword>
<dbReference type="FunFam" id="3.40.50.2000:FF:000060">
    <property type="entry name" value="Glycosyltransferase"/>
    <property type="match status" value="1"/>
</dbReference>